<reference evidence="2" key="1">
    <citation type="journal article" date="2019" name="Int. J. Syst. Evol. Microbiol.">
        <title>The Global Catalogue of Microorganisms (GCM) 10K type strain sequencing project: providing services to taxonomists for standard genome sequencing and annotation.</title>
        <authorList>
            <consortium name="The Broad Institute Genomics Platform"/>
            <consortium name="The Broad Institute Genome Sequencing Center for Infectious Disease"/>
            <person name="Wu L."/>
            <person name="Ma J."/>
        </authorList>
    </citation>
    <scope>NUCLEOTIDE SEQUENCE [LARGE SCALE GENOMIC DNA]</scope>
    <source>
        <strain evidence="2">ZS-35-S2</strain>
    </source>
</reference>
<gene>
    <name evidence="1" type="ORF">ACFP2T_16815</name>
</gene>
<name>A0ABW1K8E5_9ACTN</name>
<keyword evidence="2" id="KW-1185">Reference proteome</keyword>
<evidence type="ECO:0000313" key="1">
    <source>
        <dbReference type="EMBL" id="MFC6017864.1"/>
    </source>
</evidence>
<dbReference type="EMBL" id="JBHSPR010000010">
    <property type="protein sequence ID" value="MFC6017864.1"/>
    <property type="molecule type" value="Genomic_DNA"/>
</dbReference>
<proteinExistence type="predicted"/>
<accession>A0ABW1K8E5</accession>
<comment type="caution">
    <text evidence="1">The sequence shown here is derived from an EMBL/GenBank/DDBJ whole genome shotgun (WGS) entry which is preliminary data.</text>
</comment>
<evidence type="ECO:0000313" key="2">
    <source>
        <dbReference type="Proteomes" id="UP001596203"/>
    </source>
</evidence>
<sequence>MGYTTTFTGRVTVVPPLNPQERDYLTRFGGTRRMHRGKGPYFVGGGGFAGQDIEPDVVAAGGQPPPEQPGLWCRWVPSEDGSAIEWDEGEKFYDAELWLAYLIDTFLGPDAVLARELADPVPGRVYPEDFAHFSFDHVVNGVILAEGEEPDDRWRIEVRDNVVHVVRHTVEPEYDEVHPADPDEWAEAEWAEFHARIRHDVAFVVRGGRLEEVDPTDGIAFGPVDPPDGN</sequence>
<dbReference type="RefSeq" id="WP_377422464.1">
    <property type="nucleotide sequence ID" value="NZ_JBHSPR010000010.1"/>
</dbReference>
<dbReference type="Proteomes" id="UP001596203">
    <property type="component" value="Unassembled WGS sequence"/>
</dbReference>
<protein>
    <submittedName>
        <fullName evidence="1">Uncharacterized protein</fullName>
    </submittedName>
</protein>
<organism evidence="1 2">
    <name type="scientific">Plantactinospora solaniradicis</name>
    <dbReference type="NCBI Taxonomy" id="1723736"/>
    <lineage>
        <taxon>Bacteria</taxon>
        <taxon>Bacillati</taxon>
        <taxon>Actinomycetota</taxon>
        <taxon>Actinomycetes</taxon>
        <taxon>Micromonosporales</taxon>
        <taxon>Micromonosporaceae</taxon>
        <taxon>Plantactinospora</taxon>
    </lineage>
</organism>